<dbReference type="EMBL" id="JACBZA010000001">
    <property type="protein sequence ID" value="NYH86835.1"/>
    <property type="molecule type" value="Genomic_DNA"/>
</dbReference>
<dbReference type="STRING" id="504797.SAMN05421678_13014"/>
<dbReference type="InterPro" id="IPR035992">
    <property type="entry name" value="Ricin_B-like_lectins"/>
</dbReference>
<sequence>MVTVRPDPSYQHPAFEGWGTSLVWFANATGDYPDELRETLVRLVFGEDGLRLTIARYNIGGGNAPDVRDYLRPGGAVQGWWQAPEGTTRGDVDWWSADDPADWNVDADSTQRWWVDRIRPYVTKWETFANSPPWFMTRSGYVSGGFLPWNDQLKATSVDDFARYVVGVTERLEAAHGIRVDSIDPFNEPNTNHWVTILGFDGRPVGVRQEGAHLGPELQQRVVHALADALAGSATEARIAAMDETNPSIFVRNWTSYPADVKAAVGRMNVHTYATARRTAVRDLAKSDGKPLWMSEVEGDWGHGQDFEDMEPGLGLAQHITDDLRELEPSAWVFWQPVEDYDNMTPGGQGDLGGNWGEIQVPFDCTGEDTSRTCPVHTNQKFNTARNFTHHIRPGDHLVKVDDANTVAAIRPGAHTITLVHTNPTPDPRDLLLDLSKFATVGPGATVTAIVTDRSGALRASAPVPVDGVETNVRVPARSVTTLVVTDVAGVAEDAATFRDGHRYRFVGVQCGRSLAVDRSGRDGLVVRTTDVASDDQLWTVTRLTGGWTNREHHQLRAHDGRQVAVRSGALVLEPAQETPDEAARWYLSTTGDGTYTMASVAGPGNIEVTGQAMADGSAVGVWPPNAGPNQRWQVTDVTDVTDATDVRNVTDAGVGRTNAGSGQRRGFPSATT</sequence>
<dbReference type="Pfam" id="PF14200">
    <property type="entry name" value="RicinB_lectin_2"/>
    <property type="match status" value="1"/>
</dbReference>
<feature type="domain" description="Endo-beta-1,6-galactanase-like" evidence="3">
    <location>
        <begin position="49"/>
        <end position="342"/>
    </location>
</feature>
<dbReference type="Gene3D" id="2.60.40.1180">
    <property type="entry name" value="Golgi alpha-mannosidase II"/>
    <property type="match status" value="1"/>
</dbReference>
<dbReference type="OrthoDB" id="9806701at2"/>
<organism evidence="5 6">
    <name type="scientific">Actinopolymorpha cephalotaxi</name>
    <dbReference type="NCBI Taxonomy" id="504797"/>
    <lineage>
        <taxon>Bacteria</taxon>
        <taxon>Bacillati</taxon>
        <taxon>Actinomycetota</taxon>
        <taxon>Actinomycetes</taxon>
        <taxon>Propionibacteriales</taxon>
        <taxon>Actinopolymorphaceae</taxon>
        <taxon>Actinopolymorpha</taxon>
    </lineage>
</organism>
<protein>
    <submittedName>
        <fullName evidence="4 5">O-glycosyl hydrolase</fullName>
    </submittedName>
</protein>
<dbReference type="PROSITE" id="PS50231">
    <property type="entry name" value="RICIN_B_LECTIN"/>
    <property type="match status" value="1"/>
</dbReference>
<keyword evidence="5" id="KW-0378">Hydrolase</keyword>
<dbReference type="Proteomes" id="UP000533017">
    <property type="component" value="Unassembled WGS sequence"/>
</dbReference>
<dbReference type="EMBL" id="FOOI01000030">
    <property type="protein sequence ID" value="SFH70378.1"/>
    <property type="molecule type" value="Genomic_DNA"/>
</dbReference>
<dbReference type="InterPro" id="IPR039514">
    <property type="entry name" value="6GAL-like"/>
</dbReference>
<evidence type="ECO:0000259" key="3">
    <source>
        <dbReference type="Pfam" id="PF14587"/>
    </source>
</evidence>
<evidence type="ECO:0000313" key="7">
    <source>
        <dbReference type="Proteomes" id="UP000533017"/>
    </source>
</evidence>
<dbReference type="PANTHER" id="PTHR42767:SF1">
    <property type="entry name" value="ENDO-BETA-1,6-GALACTANASE-LIKE DOMAIN-CONTAINING PROTEIN"/>
    <property type="match status" value="1"/>
</dbReference>
<dbReference type="Pfam" id="PF14587">
    <property type="entry name" value="Glyco_hydr_30_2"/>
    <property type="match status" value="1"/>
</dbReference>
<dbReference type="InterPro" id="IPR039743">
    <property type="entry name" value="6GAL/EXGAL"/>
</dbReference>
<dbReference type="SUPFAM" id="SSF51445">
    <property type="entry name" value="(Trans)glycosidases"/>
    <property type="match status" value="1"/>
</dbReference>
<proteinExistence type="predicted"/>
<evidence type="ECO:0000313" key="4">
    <source>
        <dbReference type="EMBL" id="NYH86835.1"/>
    </source>
</evidence>
<reference evidence="4 7" key="2">
    <citation type="submission" date="2020-07" db="EMBL/GenBank/DDBJ databases">
        <title>Sequencing the genomes of 1000 actinobacteria strains.</title>
        <authorList>
            <person name="Klenk H.-P."/>
        </authorList>
    </citation>
    <scope>NUCLEOTIDE SEQUENCE [LARGE SCALE GENOMIC DNA]</scope>
    <source>
        <strain evidence="4 7">DSM 45117</strain>
    </source>
</reference>
<dbReference type="RefSeq" id="WP_092890601.1">
    <property type="nucleotide sequence ID" value="NZ_FOOI01000030.1"/>
</dbReference>
<gene>
    <name evidence="4" type="ORF">FHR37_005686</name>
    <name evidence="5" type="ORF">SAMN05421678_13014</name>
</gene>
<name>A0A1I3C746_9ACTN</name>
<dbReference type="AlphaFoldDB" id="A0A1I3C746"/>
<dbReference type="InterPro" id="IPR000772">
    <property type="entry name" value="Ricin_B_lectin"/>
</dbReference>
<dbReference type="SUPFAM" id="SSF50370">
    <property type="entry name" value="Ricin B-like lectins"/>
    <property type="match status" value="1"/>
</dbReference>
<evidence type="ECO:0000313" key="5">
    <source>
        <dbReference type="EMBL" id="SFH70378.1"/>
    </source>
</evidence>
<feature type="region of interest" description="Disordered" evidence="1">
    <location>
        <begin position="653"/>
        <end position="673"/>
    </location>
</feature>
<reference evidence="5 6" key="1">
    <citation type="submission" date="2016-10" db="EMBL/GenBank/DDBJ databases">
        <authorList>
            <person name="de Groot N.N."/>
        </authorList>
    </citation>
    <scope>NUCLEOTIDE SEQUENCE [LARGE SCALE GENOMIC DNA]</scope>
    <source>
        <strain evidence="5 6">CPCC 202808</strain>
    </source>
</reference>
<dbReference type="InterPro" id="IPR017853">
    <property type="entry name" value="GH"/>
</dbReference>
<accession>A0A1I3C746</accession>
<dbReference type="CDD" id="cd00161">
    <property type="entry name" value="beta-trefoil_Ricin-like"/>
    <property type="match status" value="1"/>
</dbReference>
<evidence type="ECO:0000259" key="2">
    <source>
        <dbReference type="Pfam" id="PF14200"/>
    </source>
</evidence>
<evidence type="ECO:0000313" key="6">
    <source>
        <dbReference type="Proteomes" id="UP000199052"/>
    </source>
</evidence>
<keyword evidence="7" id="KW-1185">Reference proteome</keyword>
<feature type="domain" description="Ricin B lectin" evidence="2">
    <location>
        <begin position="584"/>
        <end position="641"/>
    </location>
</feature>
<dbReference type="InterPro" id="IPR013780">
    <property type="entry name" value="Glyco_hydro_b"/>
</dbReference>
<dbReference type="PANTHER" id="PTHR42767">
    <property type="entry name" value="ENDO-BETA-1,6-GALACTANASE"/>
    <property type="match status" value="1"/>
</dbReference>
<dbReference type="GO" id="GO:0004553">
    <property type="term" value="F:hydrolase activity, hydrolyzing O-glycosyl compounds"/>
    <property type="evidence" value="ECO:0007669"/>
    <property type="project" value="InterPro"/>
</dbReference>
<dbReference type="Gene3D" id="2.80.10.50">
    <property type="match status" value="1"/>
</dbReference>
<dbReference type="Gene3D" id="3.20.20.80">
    <property type="entry name" value="Glycosidases"/>
    <property type="match status" value="1"/>
</dbReference>
<evidence type="ECO:0000256" key="1">
    <source>
        <dbReference type="SAM" id="MobiDB-lite"/>
    </source>
</evidence>
<dbReference type="Proteomes" id="UP000199052">
    <property type="component" value="Unassembled WGS sequence"/>
</dbReference>